<feature type="region of interest" description="Disordered" evidence="1">
    <location>
        <begin position="195"/>
        <end position="233"/>
    </location>
</feature>
<dbReference type="Pfam" id="PF14016">
    <property type="entry name" value="DUF4232"/>
    <property type="match status" value="1"/>
</dbReference>
<feature type="compositionally biased region" description="Low complexity" evidence="1">
    <location>
        <begin position="61"/>
        <end position="81"/>
    </location>
</feature>
<evidence type="ECO:0000259" key="3">
    <source>
        <dbReference type="Pfam" id="PF14016"/>
    </source>
</evidence>
<feature type="region of interest" description="Disordered" evidence="1">
    <location>
        <begin position="152"/>
        <end position="174"/>
    </location>
</feature>
<name>A0AAU2VSJ9_9ACTN</name>
<feature type="domain" description="DUF4232" evidence="3">
    <location>
        <begin position="97"/>
        <end position="226"/>
    </location>
</feature>
<evidence type="ECO:0000256" key="1">
    <source>
        <dbReference type="SAM" id="MobiDB-lite"/>
    </source>
</evidence>
<gene>
    <name evidence="4" type="ORF">OG398_19595</name>
</gene>
<organism evidence="4">
    <name type="scientific">Streptomyces sp. NBC_00008</name>
    <dbReference type="NCBI Taxonomy" id="2903610"/>
    <lineage>
        <taxon>Bacteria</taxon>
        <taxon>Bacillati</taxon>
        <taxon>Actinomycetota</taxon>
        <taxon>Actinomycetes</taxon>
        <taxon>Kitasatosporales</taxon>
        <taxon>Streptomycetaceae</taxon>
        <taxon>Streptomyces</taxon>
    </lineage>
</organism>
<proteinExistence type="predicted"/>
<feature type="compositionally biased region" description="Low complexity" evidence="1">
    <location>
        <begin position="29"/>
        <end position="45"/>
    </location>
</feature>
<evidence type="ECO:0000256" key="2">
    <source>
        <dbReference type="SAM" id="SignalP"/>
    </source>
</evidence>
<dbReference type="InterPro" id="IPR025326">
    <property type="entry name" value="DUF4232"/>
</dbReference>
<feature type="chain" id="PRO_5043547420" evidence="2">
    <location>
        <begin position="22"/>
        <end position="233"/>
    </location>
</feature>
<accession>A0AAU2VSJ9</accession>
<feature type="signal peptide" evidence="2">
    <location>
        <begin position="1"/>
        <end position="21"/>
    </location>
</feature>
<evidence type="ECO:0000313" key="4">
    <source>
        <dbReference type="EMBL" id="WTW70308.1"/>
    </source>
</evidence>
<sequence>MRARKLTFAALALAAGLSLTACQNDDDAAGQADPSSGSSASAASASGGGSDSGGTDEAGGKESAAPDSAASDSAAPDSAGSASGGSGSGSEAKGGKCTTDGLKVTAQSTFIDGDRDGSIAVGLTNTSGADCVISGFVGVDLKTNAGTISATRKGDPGDPYTLKNGKEIDSNVSYPLNKTGGSGIRITGLVVTPPNETKSVTLDWPGESSLPAGDSGNGDQVLVGPIGSAGQGG</sequence>
<keyword evidence="2" id="KW-0732">Signal</keyword>
<feature type="region of interest" description="Disordered" evidence="1">
    <location>
        <begin position="24"/>
        <end position="99"/>
    </location>
</feature>
<dbReference type="EMBL" id="CP108313">
    <property type="protein sequence ID" value="WTW70308.1"/>
    <property type="molecule type" value="Genomic_DNA"/>
</dbReference>
<protein>
    <submittedName>
        <fullName evidence="4">DUF4232 domain-containing protein</fullName>
    </submittedName>
</protein>
<dbReference type="AlphaFoldDB" id="A0AAU2VSJ9"/>
<dbReference type="PROSITE" id="PS51257">
    <property type="entry name" value="PROKAR_LIPOPROTEIN"/>
    <property type="match status" value="1"/>
</dbReference>
<reference evidence="4" key="1">
    <citation type="submission" date="2022-10" db="EMBL/GenBank/DDBJ databases">
        <title>The complete genomes of actinobacterial strains from the NBC collection.</title>
        <authorList>
            <person name="Joergensen T.S."/>
            <person name="Alvarez Arevalo M."/>
            <person name="Sterndorff E.B."/>
            <person name="Faurdal D."/>
            <person name="Vuksanovic O."/>
            <person name="Mourched A.-S."/>
            <person name="Charusanti P."/>
            <person name="Shaw S."/>
            <person name="Blin K."/>
            <person name="Weber T."/>
        </authorList>
    </citation>
    <scope>NUCLEOTIDE SEQUENCE</scope>
    <source>
        <strain evidence="4">NBC_00008</strain>
    </source>
</reference>